<dbReference type="AlphaFoldDB" id="A0A4R5L7P2"/>
<protein>
    <submittedName>
        <fullName evidence="2">NnrS family protein</fullName>
    </submittedName>
</protein>
<dbReference type="EMBL" id="SMOD01000024">
    <property type="protein sequence ID" value="TDG04893.1"/>
    <property type="molecule type" value="Genomic_DNA"/>
</dbReference>
<feature type="transmembrane region" description="Helical" evidence="1">
    <location>
        <begin position="177"/>
        <end position="195"/>
    </location>
</feature>
<feature type="transmembrane region" description="Helical" evidence="1">
    <location>
        <begin position="58"/>
        <end position="78"/>
    </location>
</feature>
<feature type="transmembrane region" description="Helical" evidence="1">
    <location>
        <begin position="147"/>
        <end position="170"/>
    </location>
</feature>
<name>A0A4R5L7P2_9BURK</name>
<feature type="transmembrane region" description="Helical" evidence="1">
    <location>
        <begin position="366"/>
        <end position="386"/>
    </location>
</feature>
<organism evidence="2 3">
    <name type="scientific">Paraburkholderia guartelaensis</name>
    <dbReference type="NCBI Taxonomy" id="2546446"/>
    <lineage>
        <taxon>Bacteria</taxon>
        <taxon>Pseudomonadati</taxon>
        <taxon>Pseudomonadota</taxon>
        <taxon>Betaproteobacteria</taxon>
        <taxon>Burkholderiales</taxon>
        <taxon>Burkholderiaceae</taxon>
        <taxon>Paraburkholderia</taxon>
    </lineage>
</organism>
<evidence type="ECO:0000313" key="2">
    <source>
        <dbReference type="EMBL" id="TDG04893.1"/>
    </source>
</evidence>
<evidence type="ECO:0000313" key="3">
    <source>
        <dbReference type="Proteomes" id="UP000295606"/>
    </source>
</evidence>
<keyword evidence="1" id="KW-1133">Transmembrane helix</keyword>
<feature type="transmembrane region" description="Helical" evidence="1">
    <location>
        <begin position="392"/>
        <end position="415"/>
    </location>
</feature>
<dbReference type="Pfam" id="PF05940">
    <property type="entry name" value="NnrS"/>
    <property type="match status" value="1"/>
</dbReference>
<comment type="caution">
    <text evidence="2">The sequence shown here is derived from an EMBL/GenBank/DDBJ whole genome shotgun (WGS) entry which is preliminary data.</text>
</comment>
<keyword evidence="1" id="KW-0472">Membrane</keyword>
<reference evidence="2 3" key="1">
    <citation type="submission" date="2019-03" db="EMBL/GenBank/DDBJ databases">
        <title>Paraburkholderia sp. isolated from native Mimosa gymnas in Guartela State Park, Brazil.</title>
        <authorList>
            <person name="Paulitsch F."/>
            <person name="Hungria M."/>
            <person name="Delamuta J.R.M."/>
            <person name="Ribeiro R.A."/>
            <person name="Dall'Agnol R."/>
            <person name="Silva J.S.B."/>
        </authorList>
    </citation>
    <scope>NUCLEOTIDE SEQUENCE [LARGE SCALE GENOMIC DNA]</scope>
    <source>
        <strain evidence="2 3">CNPSo 3008</strain>
    </source>
</reference>
<feature type="transmembrane region" description="Helical" evidence="1">
    <location>
        <begin position="122"/>
        <end position="141"/>
    </location>
</feature>
<dbReference type="OrthoDB" id="9770040at2"/>
<feature type="transmembrane region" description="Helical" evidence="1">
    <location>
        <begin position="322"/>
        <end position="345"/>
    </location>
</feature>
<feature type="transmembrane region" description="Helical" evidence="1">
    <location>
        <begin position="90"/>
        <end position="110"/>
    </location>
</feature>
<dbReference type="Proteomes" id="UP000295606">
    <property type="component" value="Unassembled WGS sequence"/>
</dbReference>
<proteinExistence type="predicted"/>
<dbReference type="InterPro" id="IPR010266">
    <property type="entry name" value="NnrS"/>
</dbReference>
<feature type="transmembrane region" description="Helical" evidence="1">
    <location>
        <begin position="295"/>
        <end position="316"/>
    </location>
</feature>
<evidence type="ECO:0000256" key="1">
    <source>
        <dbReference type="SAM" id="Phobius"/>
    </source>
</evidence>
<accession>A0A4R5L7P2</accession>
<gene>
    <name evidence="2" type="ORF">E1N52_27335</name>
</gene>
<keyword evidence="1" id="KW-0812">Transmembrane</keyword>
<sequence length="426" mass="45392">MRVRCEGTSCVASVSATNCLGLHVGESSVVQFLKIEEPPRTPVAEQGFALWRLGFRPFYLLASGFAAVSIALWALQFAGLLKGAYLRGPIWHAHEMLFGFTLAVVVGFLLTAGRNWSNRPTLSGAPLAALAALWLAGRVLVLTPWGWAAAIVNVAFPLAAAVALGVPFFAARNRRNYFFVGLLVLLALAQLGVHLGELGVLKLPGWAGVQLGLDVVLFIMSVMGGRVIPMFTNNGVPGARATRKPWLEKTVLGSVLALLAADVFQLGGIALALLCAFCAGAQLARWWLWQPLKTWRVPLVWVLHLAYLWIAVHLLLRSLAALGMIAPSVATHALTAGAIGGLVIGMMTRTARGHTGRPLRASRADVACYVMLALAALVRVALPMVAPALTVHAVLCAGVLWSAGFGLYAIAYWPALTRPRIDGRPG</sequence>